<evidence type="ECO:0000256" key="1">
    <source>
        <dbReference type="SAM" id="MobiDB-lite"/>
    </source>
</evidence>
<dbReference type="SUPFAM" id="SSF57903">
    <property type="entry name" value="FYVE/PHD zinc finger"/>
    <property type="match status" value="1"/>
</dbReference>
<keyword evidence="3" id="KW-1185">Reference proteome</keyword>
<feature type="compositionally biased region" description="Acidic residues" evidence="1">
    <location>
        <begin position="308"/>
        <end position="321"/>
    </location>
</feature>
<protein>
    <submittedName>
        <fullName evidence="2">Uncharacterized protein</fullName>
    </submittedName>
</protein>
<dbReference type="Proteomes" id="UP001296104">
    <property type="component" value="Unassembled WGS sequence"/>
</dbReference>
<sequence>MDRAPRRGSWARALDKVKAAVKRRPSYTRPLQTPDVRGALPTVSHAPPTRANDPQQPSQESEQLLTSNNDNIPTTATAELEVSAVGEALATTPAEPPPAAAASSIPAVPTAAPTEVLLAADTAVEADQTDGESDEPLLPMLSSRTGITEDRARNLFAKHGLQYDARGKRPEQEPPNKIRRVEKPVRLRVHWTCHECSRQFGIEKTCTACGHRRCRDCARHPPKRVREILENARQAMEEEQATASQAKGATAALAVEAETVASTAAPEPSRPRQQPGTLPWTETSHPKESARTQAPSVSGSLLGRPLEMDESPEVDADDEQEATMPEVEYSIFTRPRTGMHAVVKPRAQIVRRTCHKCDTPISPPSRNECQLCGHTRCKLCPRFPESKDKIPLSGSATVVKEHHPPMVKAVQRVYRKPRQRVRYTCERCRTLFMDSDRCVDCGHERCRSCLREPAKREPARHDPEVVRAVANRLAAYGGGNFGQPPRSITASAG</sequence>
<feature type="compositionally biased region" description="Polar residues" evidence="1">
    <location>
        <begin position="52"/>
        <end position="71"/>
    </location>
</feature>
<organism evidence="2 3">
    <name type="scientific">Lecanosticta acicola</name>
    <dbReference type="NCBI Taxonomy" id="111012"/>
    <lineage>
        <taxon>Eukaryota</taxon>
        <taxon>Fungi</taxon>
        <taxon>Dikarya</taxon>
        <taxon>Ascomycota</taxon>
        <taxon>Pezizomycotina</taxon>
        <taxon>Dothideomycetes</taxon>
        <taxon>Dothideomycetidae</taxon>
        <taxon>Mycosphaerellales</taxon>
        <taxon>Mycosphaerellaceae</taxon>
        <taxon>Lecanosticta</taxon>
    </lineage>
</organism>
<feature type="region of interest" description="Disordered" evidence="1">
    <location>
        <begin position="259"/>
        <end position="322"/>
    </location>
</feature>
<accession>A0AAI9E8H5</accession>
<reference evidence="2" key="1">
    <citation type="submission" date="2023-11" db="EMBL/GenBank/DDBJ databases">
        <authorList>
            <person name="Alioto T."/>
            <person name="Alioto T."/>
            <person name="Gomez Garrido J."/>
        </authorList>
    </citation>
    <scope>NUCLEOTIDE SEQUENCE</scope>
</reference>
<feature type="region of interest" description="Disordered" evidence="1">
    <location>
        <begin position="1"/>
        <end position="71"/>
    </location>
</feature>
<evidence type="ECO:0000313" key="2">
    <source>
        <dbReference type="EMBL" id="CAK3872990.1"/>
    </source>
</evidence>
<name>A0AAI9E8H5_9PEZI</name>
<gene>
    <name evidence="2" type="ORF">LECACI_7A002017</name>
</gene>
<feature type="compositionally biased region" description="Polar residues" evidence="1">
    <location>
        <begin position="271"/>
        <end position="283"/>
    </location>
</feature>
<dbReference type="InterPro" id="IPR011011">
    <property type="entry name" value="Znf_FYVE_PHD"/>
</dbReference>
<dbReference type="EMBL" id="CAVMBE010000008">
    <property type="protein sequence ID" value="CAK3872990.1"/>
    <property type="molecule type" value="Genomic_DNA"/>
</dbReference>
<evidence type="ECO:0000313" key="3">
    <source>
        <dbReference type="Proteomes" id="UP001296104"/>
    </source>
</evidence>
<proteinExistence type="predicted"/>
<comment type="caution">
    <text evidence="2">The sequence shown here is derived from an EMBL/GenBank/DDBJ whole genome shotgun (WGS) entry which is preliminary data.</text>
</comment>
<dbReference type="AlphaFoldDB" id="A0AAI9E8H5"/>